<gene>
    <name evidence="3" type="ORF">DFR41_10934</name>
</gene>
<evidence type="ECO:0000256" key="1">
    <source>
        <dbReference type="SAM" id="SignalP"/>
    </source>
</evidence>
<dbReference type="InterPro" id="IPR029058">
    <property type="entry name" value="AB_hydrolase_fold"/>
</dbReference>
<dbReference type="InterPro" id="IPR011225">
    <property type="entry name" value="IV_sec_VirJ"/>
</dbReference>
<evidence type="ECO:0000259" key="2">
    <source>
        <dbReference type="Pfam" id="PF06057"/>
    </source>
</evidence>
<keyword evidence="4" id="KW-1185">Reference proteome</keyword>
<dbReference type="RefSeq" id="WP_114804026.1">
    <property type="nucleotide sequence ID" value="NZ_QQAV01000009.1"/>
</dbReference>
<accession>A0A370FBS9</accession>
<dbReference type="InterPro" id="IPR010333">
    <property type="entry name" value="VirJ"/>
</dbReference>
<dbReference type="Proteomes" id="UP000255265">
    <property type="component" value="Unassembled WGS sequence"/>
</dbReference>
<feature type="chain" id="PRO_5017060039" evidence="1">
    <location>
        <begin position="28"/>
        <end position="497"/>
    </location>
</feature>
<protein>
    <submittedName>
        <fullName evidence="3">Type IV secretory pathway VirJ component</fullName>
    </submittedName>
</protein>
<organism evidence="3 4">
    <name type="scientific">Pseudacidovorax intermedius</name>
    <dbReference type="NCBI Taxonomy" id="433924"/>
    <lineage>
        <taxon>Bacteria</taxon>
        <taxon>Pseudomonadati</taxon>
        <taxon>Pseudomonadota</taxon>
        <taxon>Betaproteobacteria</taxon>
        <taxon>Burkholderiales</taxon>
        <taxon>Comamonadaceae</taxon>
        <taxon>Pseudacidovorax</taxon>
    </lineage>
</organism>
<comment type="caution">
    <text evidence="3">The sequence shown here is derived from an EMBL/GenBank/DDBJ whole genome shotgun (WGS) entry which is preliminary data.</text>
</comment>
<reference evidence="3 4" key="1">
    <citation type="submission" date="2018-07" db="EMBL/GenBank/DDBJ databases">
        <title>Genomic Encyclopedia of Type Strains, Phase IV (KMG-IV): sequencing the most valuable type-strain genomes for metagenomic binning, comparative biology and taxonomic classification.</title>
        <authorList>
            <person name="Goeker M."/>
        </authorList>
    </citation>
    <scope>NUCLEOTIDE SEQUENCE [LARGE SCALE GENOMIC DNA]</scope>
    <source>
        <strain evidence="3 4">DSM 21352</strain>
    </source>
</reference>
<sequence length="497" mass="51888">MTLPTSFLRRTLVAGASGLLLACAAIAQPAAPVAGAAALPQPAKRITREIFKDVPLYRPAGAVQQFVVLLTGSDAPTARDLRLVQAMTAQGAMVIAVPGLGFYRSLAAVSQQCVHGPGALENFARFVQAGEKLPTYIEPILVGTGQAGALAYGLLAQSPADTYTGALSLDFCPRVALPLPMCGDENFRSRPVAGESAQLGRPVQTLRPLEPAFDLQPAKRLAGAWTAMGAAPHAAACAAGPQAPAAFTAQVPNARWVAPAAANSADAPPPGFDAAFAQLAAKRAGLALPPSQLSDLPVTEVPVQGAGKRFAVLVSGDGGWASIDKRLAAALAKDGIPVAGLDSLRYFWTRRTPEGVAADLDRLIRYYAARWGRSEVLLLGYSQGADVLPFAYNRLPERTRASVKLLGLLGPGEKAAFEFHVSNWIGKSGDQPIAPEAKRLPAGLTLCVYGTEEKADSLCPRLDATQAKVLPMPGGHHLGENYEDLAAKVLQAAPPAR</sequence>
<dbReference type="Pfam" id="PF06057">
    <property type="entry name" value="VirJ"/>
    <property type="match status" value="1"/>
</dbReference>
<name>A0A370FBS9_9BURK</name>
<feature type="signal peptide" evidence="1">
    <location>
        <begin position="1"/>
        <end position="27"/>
    </location>
</feature>
<feature type="domain" description="Bacterial virulence" evidence="2">
    <location>
        <begin position="309"/>
        <end position="492"/>
    </location>
</feature>
<evidence type="ECO:0000313" key="4">
    <source>
        <dbReference type="Proteomes" id="UP000255265"/>
    </source>
</evidence>
<dbReference type="EMBL" id="QQAV01000009">
    <property type="protein sequence ID" value="RDI21238.1"/>
    <property type="molecule type" value="Genomic_DNA"/>
</dbReference>
<dbReference type="OrthoDB" id="641022at2"/>
<proteinExistence type="predicted"/>
<dbReference type="PIRSF" id="PIRSF029063">
    <property type="entry name" value="IV_sec_VirJ"/>
    <property type="match status" value="1"/>
</dbReference>
<dbReference type="PROSITE" id="PS51318">
    <property type="entry name" value="TAT"/>
    <property type="match status" value="1"/>
</dbReference>
<evidence type="ECO:0000313" key="3">
    <source>
        <dbReference type="EMBL" id="RDI21238.1"/>
    </source>
</evidence>
<dbReference type="Gene3D" id="3.40.50.1820">
    <property type="entry name" value="alpha/beta hydrolase"/>
    <property type="match status" value="1"/>
</dbReference>
<keyword evidence="1" id="KW-0732">Signal</keyword>
<dbReference type="InterPro" id="IPR006311">
    <property type="entry name" value="TAT_signal"/>
</dbReference>
<dbReference type="STRING" id="433924.NS331_21390"/>
<dbReference type="AlphaFoldDB" id="A0A370FBS9"/>
<dbReference type="SUPFAM" id="SSF53474">
    <property type="entry name" value="alpha/beta-Hydrolases"/>
    <property type="match status" value="1"/>
</dbReference>